<reference evidence="1 2" key="1">
    <citation type="journal article" date="2013" name="Int. J. Syst. Evol. Microbiol.">
        <title>Sphingomonas kyungheensis sp. nov., a bacterium with ginsenoside-converting activity isolated from soil of a ginseng field.</title>
        <authorList>
            <person name="Son H.M."/>
            <person name="Yang J.E."/>
            <person name="Park Y."/>
            <person name="Han C.K."/>
            <person name="Kim S.G."/>
            <person name="Kook M."/>
            <person name="Yi T.H."/>
        </authorList>
    </citation>
    <scope>NUCLEOTIDE SEQUENCE [LARGE SCALE GENOMIC DNA]</scope>
    <source>
        <strain evidence="1 2">LMG 26582</strain>
    </source>
</reference>
<accession>A0ABU8H2M5</accession>
<dbReference type="RefSeq" id="WP_336545085.1">
    <property type="nucleotide sequence ID" value="NZ_JBBBDM010000003.1"/>
</dbReference>
<proteinExistence type="predicted"/>
<evidence type="ECO:0000313" key="2">
    <source>
        <dbReference type="Proteomes" id="UP001367771"/>
    </source>
</evidence>
<keyword evidence="2" id="KW-1185">Reference proteome</keyword>
<gene>
    <name evidence="1" type="ORF">V8201_09100</name>
</gene>
<evidence type="ECO:0000313" key="1">
    <source>
        <dbReference type="EMBL" id="MEI5687231.1"/>
    </source>
</evidence>
<sequence length="77" mass="9084">MNQSPDTDQQRPWKKREPAADARLLDVGEFCRRYSIGKTKLYREINEGRLRTLLRGNRRFVRVEDAEAWLNDVHVAA</sequence>
<dbReference type="Proteomes" id="UP001367771">
    <property type="component" value="Unassembled WGS sequence"/>
</dbReference>
<organism evidence="1 2">
    <name type="scientific">Sphingomonas kyungheensis</name>
    <dbReference type="NCBI Taxonomy" id="1069987"/>
    <lineage>
        <taxon>Bacteria</taxon>
        <taxon>Pseudomonadati</taxon>
        <taxon>Pseudomonadota</taxon>
        <taxon>Alphaproteobacteria</taxon>
        <taxon>Sphingomonadales</taxon>
        <taxon>Sphingomonadaceae</taxon>
        <taxon>Sphingomonas</taxon>
    </lineage>
</organism>
<dbReference type="EMBL" id="JBBBDM010000003">
    <property type="protein sequence ID" value="MEI5687231.1"/>
    <property type="molecule type" value="Genomic_DNA"/>
</dbReference>
<comment type="caution">
    <text evidence="1">The sequence shown here is derived from an EMBL/GenBank/DDBJ whole genome shotgun (WGS) entry which is preliminary data.</text>
</comment>
<name>A0ABU8H2M5_9SPHN</name>
<protein>
    <submittedName>
        <fullName evidence="1">Helix-turn-helix domain-containing protein</fullName>
    </submittedName>
</protein>